<evidence type="ECO:0000256" key="10">
    <source>
        <dbReference type="SAM" id="Coils"/>
    </source>
</evidence>
<evidence type="ECO:0000313" key="15">
    <source>
        <dbReference type="RefSeq" id="XP_025420734.1"/>
    </source>
</evidence>
<keyword evidence="2" id="KW-0813">Transport</keyword>
<evidence type="ECO:0000256" key="6">
    <source>
        <dbReference type="ARBA" id="ARBA00022989"/>
    </source>
</evidence>
<evidence type="ECO:0000256" key="9">
    <source>
        <dbReference type="ARBA" id="ARBA00037934"/>
    </source>
</evidence>
<dbReference type="PANTHER" id="PTHR12825:SF0">
    <property type="entry name" value="VESICLE TRANSPORT PROTEIN SEC20"/>
    <property type="match status" value="1"/>
</dbReference>
<sequence>MIKELSAIRECIVNTNVSLKSIIQDIYSCEGPLESLTHLNANGRKQINIFRNLIENLELYAREAENQQEKSEVLEEVRNQREYLTSNIASFRKANVECMARIHKKSSEQLLGTSKEEQVRHKLKMDKENLLKQSSTVTNQLLSVSRQLANTSQQSLDTLETLLKSSSTVSNISNEIKNAKGALTQSEKLLNKYGQRETTDKILIMFASAFFFCVVAYIIQKRLF</sequence>
<evidence type="ECO:0000256" key="4">
    <source>
        <dbReference type="ARBA" id="ARBA00022824"/>
    </source>
</evidence>
<dbReference type="GO" id="GO:0005484">
    <property type="term" value="F:SNAP receptor activity"/>
    <property type="evidence" value="ECO:0007669"/>
    <property type="project" value="InterPro"/>
</dbReference>
<dbReference type="InterPro" id="IPR056173">
    <property type="entry name" value="Sec20_C"/>
</dbReference>
<keyword evidence="7 10" id="KW-0175">Coiled coil</keyword>
<evidence type="ECO:0000313" key="13">
    <source>
        <dbReference type="EMBL" id="MBY70181.1"/>
    </source>
</evidence>
<dbReference type="EMBL" id="GGMS01000978">
    <property type="protein sequence ID" value="MBY70181.1"/>
    <property type="molecule type" value="Transcribed_RNA"/>
</dbReference>
<comment type="similarity">
    <text evidence="9">Belongs to the SEC20 family.</text>
</comment>
<dbReference type="RefSeq" id="XP_025420734.1">
    <property type="nucleotide sequence ID" value="XM_025564949.1"/>
</dbReference>
<feature type="domain" description="Sec20 C-terminal" evidence="12">
    <location>
        <begin position="133"/>
        <end position="223"/>
    </location>
</feature>
<evidence type="ECO:0000313" key="14">
    <source>
        <dbReference type="Proteomes" id="UP000694846"/>
    </source>
</evidence>
<keyword evidence="14" id="KW-1185">Reference proteome</keyword>
<comment type="subcellular location">
    <subcellularLocation>
        <location evidence="1">Endoplasmic reticulum membrane</location>
        <topology evidence="1">Single-pass type IV membrane protein</topology>
    </subcellularLocation>
</comment>
<reference evidence="13" key="1">
    <citation type="submission" date="2018-04" db="EMBL/GenBank/DDBJ databases">
        <title>Transcriptome assembly of Sipha flava.</title>
        <authorList>
            <person name="Scully E.D."/>
            <person name="Geib S.M."/>
            <person name="Palmer N.A."/>
            <person name="Koch K."/>
            <person name="Bradshaw J."/>
            <person name="Heng-Moss T."/>
            <person name="Sarath G."/>
        </authorList>
    </citation>
    <scope>NUCLEOTIDE SEQUENCE</scope>
</reference>
<dbReference type="PANTHER" id="PTHR12825">
    <property type="entry name" value="BNIP1-RELATED"/>
    <property type="match status" value="1"/>
</dbReference>
<evidence type="ECO:0000256" key="7">
    <source>
        <dbReference type="ARBA" id="ARBA00023054"/>
    </source>
</evidence>
<evidence type="ECO:0000256" key="8">
    <source>
        <dbReference type="ARBA" id="ARBA00023136"/>
    </source>
</evidence>
<dbReference type="Pfam" id="PF03908">
    <property type="entry name" value="Sec20"/>
    <property type="match status" value="1"/>
</dbReference>
<keyword evidence="8 11" id="KW-0472">Membrane</keyword>
<keyword evidence="6 11" id="KW-1133">Transmembrane helix</keyword>
<dbReference type="InterPro" id="IPR005606">
    <property type="entry name" value="Sec20"/>
</dbReference>
<feature type="transmembrane region" description="Helical" evidence="11">
    <location>
        <begin position="202"/>
        <end position="219"/>
    </location>
</feature>
<keyword evidence="5" id="KW-0931">ER-Golgi transport</keyword>
<protein>
    <submittedName>
        <fullName evidence="13 15">Vesicle transport protein SEC20</fullName>
    </submittedName>
</protein>
<dbReference type="GO" id="GO:0005789">
    <property type="term" value="C:endoplasmic reticulum membrane"/>
    <property type="evidence" value="ECO:0007669"/>
    <property type="project" value="UniProtKB-SubCell"/>
</dbReference>
<dbReference type="GO" id="GO:0006890">
    <property type="term" value="P:retrograde vesicle-mediated transport, Golgi to endoplasmic reticulum"/>
    <property type="evidence" value="ECO:0007669"/>
    <property type="project" value="InterPro"/>
</dbReference>
<dbReference type="AlphaFoldDB" id="A0A2S2PXJ8"/>
<dbReference type="OrthoDB" id="46868at2759"/>
<evidence type="ECO:0000256" key="5">
    <source>
        <dbReference type="ARBA" id="ARBA00022892"/>
    </source>
</evidence>
<name>A0A2S2PXJ8_9HEMI</name>
<evidence type="ECO:0000259" key="12">
    <source>
        <dbReference type="Pfam" id="PF03908"/>
    </source>
</evidence>
<organism evidence="13">
    <name type="scientific">Sipha flava</name>
    <name type="common">yellow sugarcane aphid</name>
    <dbReference type="NCBI Taxonomy" id="143950"/>
    <lineage>
        <taxon>Eukaryota</taxon>
        <taxon>Metazoa</taxon>
        <taxon>Ecdysozoa</taxon>
        <taxon>Arthropoda</taxon>
        <taxon>Hexapoda</taxon>
        <taxon>Insecta</taxon>
        <taxon>Pterygota</taxon>
        <taxon>Neoptera</taxon>
        <taxon>Paraneoptera</taxon>
        <taxon>Hemiptera</taxon>
        <taxon>Sternorrhyncha</taxon>
        <taxon>Aphidomorpha</taxon>
        <taxon>Aphidoidea</taxon>
        <taxon>Aphididae</taxon>
        <taxon>Sipha</taxon>
    </lineage>
</organism>
<accession>A0A2S2PXJ8</accession>
<evidence type="ECO:0000256" key="1">
    <source>
        <dbReference type="ARBA" id="ARBA00004163"/>
    </source>
</evidence>
<keyword evidence="3 11" id="KW-0812">Transmembrane</keyword>
<gene>
    <name evidence="13" type="primary">BNIP1</name>
    <name evidence="15" type="synonym">LOC112690849</name>
    <name evidence="13" type="ORF">g.2799</name>
</gene>
<feature type="coiled-coil region" evidence="10">
    <location>
        <begin position="47"/>
        <end position="77"/>
    </location>
</feature>
<evidence type="ECO:0000256" key="11">
    <source>
        <dbReference type="SAM" id="Phobius"/>
    </source>
</evidence>
<evidence type="ECO:0000256" key="3">
    <source>
        <dbReference type="ARBA" id="ARBA00022692"/>
    </source>
</evidence>
<proteinExistence type="inferred from homology"/>
<reference evidence="15" key="2">
    <citation type="submission" date="2025-04" db="UniProtKB">
        <authorList>
            <consortium name="RefSeq"/>
        </authorList>
    </citation>
    <scope>IDENTIFICATION</scope>
    <source>
        <tissue evidence="15">Whole body</tissue>
    </source>
</reference>
<evidence type="ECO:0000256" key="2">
    <source>
        <dbReference type="ARBA" id="ARBA00022448"/>
    </source>
</evidence>
<keyword evidence="4" id="KW-0256">Endoplasmic reticulum</keyword>
<dbReference type="Proteomes" id="UP000694846">
    <property type="component" value="Unplaced"/>
</dbReference>
<dbReference type="GO" id="GO:0031201">
    <property type="term" value="C:SNARE complex"/>
    <property type="evidence" value="ECO:0007669"/>
    <property type="project" value="TreeGrafter"/>
</dbReference>